<feature type="compositionally biased region" description="Polar residues" evidence="5">
    <location>
        <begin position="217"/>
        <end position="227"/>
    </location>
</feature>
<evidence type="ECO:0000256" key="4">
    <source>
        <dbReference type="SAM" id="Coils"/>
    </source>
</evidence>
<evidence type="ECO:0000256" key="2">
    <source>
        <dbReference type="ARBA" id="ARBA00023136"/>
    </source>
</evidence>
<feature type="coiled-coil region" evidence="4">
    <location>
        <begin position="125"/>
        <end position="164"/>
    </location>
</feature>
<dbReference type="InterPro" id="IPR050330">
    <property type="entry name" value="Bact_OuterMem_StrucFunc"/>
</dbReference>
<dbReference type="InterPro" id="IPR006664">
    <property type="entry name" value="OMP_bac"/>
</dbReference>
<dbReference type="CDD" id="cd07185">
    <property type="entry name" value="OmpA_C-like"/>
    <property type="match status" value="1"/>
</dbReference>
<dbReference type="EMBL" id="JAVDWR010000001">
    <property type="protein sequence ID" value="MDR7119646.1"/>
    <property type="molecule type" value="Genomic_DNA"/>
</dbReference>
<reference evidence="7 8" key="1">
    <citation type="submission" date="2023-07" db="EMBL/GenBank/DDBJ databases">
        <title>Sorghum-associated microbial communities from plants grown in Nebraska, USA.</title>
        <authorList>
            <person name="Schachtman D."/>
        </authorList>
    </citation>
    <scope>NUCLEOTIDE SEQUENCE [LARGE SCALE GENOMIC DNA]</scope>
    <source>
        <strain evidence="7 8">4138</strain>
    </source>
</reference>
<dbReference type="InterPro" id="IPR006665">
    <property type="entry name" value="OmpA-like"/>
</dbReference>
<feature type="region of interest" description="Disordered" evidence="5">
    <location>
        <begin position="250"/>
        <end position="272"/>
    </location>
</feature>
<gene>
    <name evidence="7" type="ORF">J2W69_000561</name>
</gene>
<dbReference type="Gene3D" id="3.30.1330.60">
    <property type="entry name" value="OmpA-like domain"/>
    <property type="match status" value="1"/>
</dbReference>
<sequence length="287" mass="30988">MKILTGTTPILVLVAGVMTLSACSSKVEKPEGSYAVRQKLTALQADPNLANRAVLPVQQAATAVLAAEQPTKDKALAMYRVKLADKKVEIAKAVAQTSYLDEQYKTLGAQQAGARLDSRTQEADAARYEAKLARQDATTAQAESELARQQALELQQQIADLNAKETERGWVVTLGDVLFDTGRAELKEGSLNNLSKLSGFLNRYQDRTVQIEGHTDSIGSSESNQGLSERRANSVRRYLEAQGIASNRLTARGLGEHAPVSDNDSAASRQQNRRVEVIIANTAAAPL</sequence>
<name>A0ABU1VVA0_9GAMM</name>
<feature type="region of interest" description="Disordered" evidence="5">
    <location>
        <begin position="213"/>
        <end position="232"/>
    </location>
</feature>
<keyword evidence="2 3" id="KW-0472">Membrane</keyword>
<dbReference type="PRINTS" id="PR01023">
    <property type="entry name" value="NAFLGMOTY"/>
</dbReference>
<protein>
    <submittedName>
        <fullName evidence="7">Outer membrane protein OmpA-like peptidoglycan-associated protein</fullName>
    </submittedName>
</protein>
<evidence type="ECO:0000256" key="3">
    <source>
        <dbReference type="PROSITE-ProRule" id="PRU00473"/>
    </source>
</evidence>
<keyword evidence="8" id="KW-1185">Reference proteome</keyword>
<dbReference type="PRINTS" id="PR01021">
    <property type="entry name" value="OMPADOMAIN"/>
</dbReference>
<dbReference type="PROSITE" id="PS51123">
    <property type="entry name" value="OMPA_2"/>
    <property type="match status" value="1"/>
</dbReference>
<dbReference type="RefSeq" id="WP_310274346.1">
    <property type="nucleotide sequence ID" value="NZ_JAVDWR010000001.1"/>
</dbReference>
<proteinExistence type="predicted"/>
<dbReference type="PANTHER" id="PTHR30329">
    <property type="entry name" value="STATOR ELEMENT OF FLAGELLAR MOTOR COMPLEX"/>
    <property type="match status" value="1"/>
</dbReference>
<dbReference type="Pfam" id="PF00691">
    <property type="entry name" value="OmpA"/>
    <property type="match status" value="1"/>
</dbReference>
<dbReference type="PANTHER" id="PTHR30329:SF20">
    <property type="entry name" value="EXPORTED PROTEIN"/>
    <property type="match status" value="1"/>
</dbReference>
<feature type="domain" description="OmpA-like" evidence="6">
    <location>
        <begin position="168"/>
        <end position="283"/>
    </location>
</feature>
<evidence type="ECO:0000256" key="1">
    <source>
        <dbReference type="ARBA" id="ARBA00004442"/>
    </source>
</evidence>
<dbReference type="InterPro" id="IPR036737">
    <property type="entry name" value="OmpA-like_sf"/>
</dbReference>
<accession>A0ABU1VVA0</accession>
<dbReference type="PROSITE" id="PS51257">
    <property type="entry name" value="PROKAR_LIPOPROTEIN"/>
    <property type="match status" value="1"/>
</dbReference>
<evidence type="ECO:0000313" key="7">
    <source>
        <dbReference type="EMBL" id="MDR7119646.1"/>
    </source>
</evidence>
<organism evidence="7 8">
    <name type="scientific">Rheinheimera soli</name>
    <dbReference type="NCBI Taxonomy" id="443616"/>
    <lineage>
        <taxon>Bacteria</taxon>
        <taxon>Pseudomonadati</taxon>
        <taxon>Pseudomonadota</taxon>
        <taxon>Gammaproteobacteria</taxon>
        <taxon>Chromatiales</taxon>
        <taxon>Chromatiaceae</taxon>
        <taxon>Rheinheimera</taxon>
    </lineage>
</organism>
<keyword evidence="4" id="KW-0175">Coiled coil</keyword>
<comment type="caution">
    <text evidence="7">The sequence shown here is derived from an EMBL/GenBank/DDBJ whole genome shotgun (WGS) entry which is preliminary data.</text>
</comment>
<comment type="subcellular location">
    <subcellularLocation>
        <location evidence="1">Cell outer membrane</location>
    </subcellularLocation>
</comment>
<dbReference type="SUPFAM" id="SSF103088">
    <property type="entry name" value="OmpA-like"/>
    <property type="match status" value="1"/>
</dbReference>
<evidence type="ECO:0000313" key="8">
    <source>
        <dbReference type="Proteomes" id="UP001257909"/>
    </source>
</evidence>
<evidence type="ECO:0000256" key="5">
    <source>
        <dbReference type="SAM" id="MobiDB-lite"/>
    </source>
</evidence>
<evidence type="ECO:0000259" key="6">
    <source>
        <dbReference type="PROSITE" id="PS51123"/>
    </source>
</evidence>
<dbReference type="Proteomes" id="UP001257909">
    <property type="component" value="Unassembled WGS sequence"/>
</dbReference>